<keyword evidence="2" id="KW-1185">Reference proteome</keyword>
<proteinExistence type="predicted"/>
<name>A0AAW4KX29_9BACT</name>
<dbReference type="AlphaFoldDB" id="A0AAW4KX29"/>
<dbReference type="EMBL" id="JAHCVJ010000001">
    <property type="protein sequence ID" value="MBT0663166.1"/>
    <property type="molecule type" value="Genomic_DNA"/>
</dbReference>
<dbReference type="Proteomes" id="UP000811899">
    <property type="component" value="Unassembled WGS sequence"/>
</dbReference>
<reference evidence="1 2" key="1">
    <citation type="submission" date="2021-05" db="EMBL/GenBank/DDBJ databases">
        <title>The draft genome of Geobacter pelophilus DSM 12255.</title>
        <authorList>
            <person name="Xu Z."/>
            <person name="Masuda Y."/>
            <person name="Itoh H."/>
            <person name="Senoo K."/>
        </authorList>
    </citation>
    <scope>NUCLEOTIDE SEQUENCE [LARGE SCALE GENOMIC DNA]</scope>
    <source>
        <strain evidence="1 2">DSM 12255</strain>
    </source>
</reference>
<evidence type="ECO:0000313" key="2">
    <source>
        <dbReference type="Proteomes" id="UP000811899"/>
    </source>
</evidence>
<protein>
    <submittedName>
        <fullName evidence="1">Uncharacterized protein</fullName>
    </submittedName>
</protein>
<gene>
    <name evidence="1" type="ORF">KI809_02530</name>
</gene>
<comment type="caution">
    <text evidence="1">The sequence shown here is derived from an EMBL/GenBank/DDBJ whole genome shotgun (WGS) entry which is preliminary data.</text>
</comment>
<organism evidence="1 2">
    <name type="scientific">Geoanaerobacter pelophilus</name>
    <dbReference type="NCBI Taxonomy" id="60036"/>
    <lineage>
        <taxon>Bacteria</taxon>
        <taxon>Pseudomonadati</taxon>
        <taxon>Thermodesulfobacteriota</taxon>
        <taxon>Desulfuromonadia</taxon>
        <taxon>Geobacterales</taxon>
        <taxon>Geobacteraceae</taxon>
        <taxon>Geoanaerobacter</taxon>
    </lineage>
</organism>
<evidence type="ECO:0000313" key="1">
    <source>
        <dbReference type="EMBL" id="MBT0663166.1"/>
    </source>
</evidence>
<sequence length="162" mass="19193">MNLEEAAATYRPVSQKALKRLVNDGLISEPLTDSDQHTLSVLCQIWSSEWYVAQMNMTFKPDKRALILAFPNFGKIERYILNSYLPDEFKQKSRVSIMEVSKRIREFFHIEYPEFKIMRIRQIAYNMLRNRRGETRKLFLALSALERKSSQKRLEKSVKKSK</sequence>
<dbReference type="RefSeq" id="WP_214169933.1">
    <property type="nucleotide sequence ID" value="NZ_JAHCVJ010000001.1"/>
</dbReference>
<accession>A0AAW4KX29</accession>